<feature type="compositionally biased region" description="Polar residues" evidence="1">
    <location>
        <begin position="224"/>
        <end position="243"/>
    </location>
</feature>
<organism evidence="3 4">
    <name type="scientific">Melanomma pulvis-pyrius CBS 109.77</name>
    <dbReference type="NCBI Taxonomy" id="1314802"/>
    <lineage>
        <taxon>Eukaryota</taxon>
        <taxon>Fungi</taxon>
        <taxon>Dikarya</taxon>
        <taxon>Ascomycota</taxon>
        <taxon>Pezizomycotina</taxon>
        <taxon>Dothideomycetes</taxon>
        <taxon>Pleosporomycetidae</taxon>
        <taxon>Pleosporales</taxon>
        <taxon>Melanommataceae</taxon>
        <taxon>Melanomma</taxon>
    </lineage>
</organism>
<keyword evidence="4" id="KW-1185">Reference proteome</keyword>
<feature type="compositionally biased region" description="Low complexity" evidence="1">
    <location>
        <begin position="160"/>
        <end position="173"/>
    </location>
</feature>
<evidence type="ECO:0000259" key="2">
    <source>
        <dbReference type="Pfam" id="PF23865"/>
    </source>
</evidence>
<feature type="region of interest" description="Disordered" evidence="1">
    <location>
        <begin position="76"/>
        <end position="194"/>
    </location>
</feature>
<protein>
    <recommendedName>
        <fullName evidence="2">DUF7223 domain-containing protein</fullName>
    </recommendedName>
</protein>
<dbReference type="InterPro" id="IPR055647">
    <property type="entry name" value="DUF7223"/>
</dbReference>
<evidence type="ECO:0000313" key="4">
    <source>
        <dbReference type="Proteomes" id="UP000799757"/>
    </source>
</evidence>
<feature type="compositionally biased region" description="Basic and acidic residues" evidence="1">
    <location>
        <begin position="174"/>
        <end position="184"/>
    </location>
</feature>
<dbReference type="OrthoDB" id="160645at2759"/>
<feature type="compositionally biased region" description="Low complexity" evidence="1">
    <location>
        <begin position="257"/>
        <end position="267"/>
    </location>
</feature>
<reference evidence="3" key="1">
    <citation type="journal article" date="2020" name="Stud. Mycol.">
        <title>101 Dothideomycetes genomes: a test case for predicting lifestyles and emergence of pathogens.</title>
        <authorList>
            <person name="Haridas S."/>
            <person name="Albert R."/>
            <person name="Binder M."/>
            <person name="Bloem J."/>
            <person name="Labutti K."/>
            <person name="Salamov A."/>
            <person name="Andreopoulos B."/>
            <person name="Baker S."/>
            <person name="Barry K."/>
            <person name="Bills G."/>
            <person name="Bluhm B."/>
            <person name="Cannon C."/>
            <person name="Castanera R."/>
            <person name="Culley D."/>
            <person name="Daum C."/>
            <person name="Ezra D."/>
            <person name="Gonzalez J."/>
            <person name="Henrissat B."/>
            <person name="Kuo A."/>
            <person name="Liang C."/>
            <person name="Lipzen A."/>
            <person name="Lutzoni F."/>
            <person name="Magnuson J."/>
            <person name="Mondo S."/>
            <person name="Nolan M."/>
            <person name="Ohm R."/>
            <person name="Pangilinan J."/>
            <person name="Park H.-J."/>
            <person name="Ramirez L."/>
            <person name="Alfaro M."/>
            <person name="Sun H."/>
            <person name="Tritt A."/>
            <person name="Yoshinaga Y."/>
            <person name="Zwiers L.-H."/>
            <person name="Turgeon B."/>
            <person name="Goodwin S."/>
            <person name="Spatafora J."/>
            <person name="Crous P."/>
            <person name="Grigoriev I."/>
        </authorList>
    </citation>
    <scope>NUCLEOTIDE SEQUENCE</scope>
    <source>
        <strain evidence="3">CBS 109.77</strain>
    </source>
</reference>
<proteinExistence type="predicted"/>
<name>A0A6A6XC99_9PLEO</name>
<feature type="region of interest" description="Disordered" evidence="1">
    <location>
        <begin position="224"/>
        <end position="301"/>
    </location>
</feature>
<gene>
    <name evidence="3" type="ORF">K505DRAFT_375265</name>
</gene>
<feature type="compositionally biased region" description="Basic and acidic residues" evidence="1">
    <location>
        <begin position="114"/>
        <end position="131"/>
    </location>
</feature>
<dbReference type="EMBL" id="MU001923">
    <property type="protein sequence ID" value="KAF2793535.1"/>
    <property type="molecule type" value="Genomic_DNA"/>
</dbReference>
<feature type="region of interest" description="Disordered" evidence="1">
    <location>
        <begin position="645"/>
        <end position="665"/>
    </location>
</feature>
<evidence type="ECO:0000313" key="3">
    <source>
        <dbReference type="EMBL" id="KAF2793535.1"/>
    </source>
</evidence>
<accession>A0A6A6XC99</accession>
<sequence length="694" mass="74972">MKMPYIQADFAAMYDSTGVCDSKKTLGVDIDALVGVELFAQAATKGHEASPFWKQDLYSHEWPLFSKCLAFGPKNAKSGEVAHPNPPAKKTKKPKSKKPKATKKPKKAKAKATKKPEISKKPKTKKPEPTKKAPKKTPKPTVEPTKASKKDAKTTKHTTKTTTFESTFATSKTTHLEESSESKSKNPSSKTTMDISATLSHSSVASTITTLSISSVSFSTVTGYTNSSRVRTHSNIGPDNTSKLPIATEDGDRRSSRSIIPTPSQSTGGDEILPEPSGGNTDGTPQSSGSADSQPSESTFGDRRTLLAASESKTSSAEAGTTKGPSTLLTATATFTTSSSSSTSSSNPDTCPVYGCKACKDSLDMDASTLEYFAIEADAPSSNEEHRKRFATREYTYVCKSITKIVTMARYPQFSDRIAAPHVTVSEFFQAVDATNCLDHAVTTTGNPPNPSNIGTPFFAMEHIYEGNWILNFLRYLHESENISCDDMASIFFAPASTNNAGDTWIQAIMESLGSTVNQDLLVFLRQNINGAKHRIFEDGNNIIEEAKFRNAKPTEKLARIATVGRALDYLAQPAVGSKLKKTAEKVEETLNALVAAIAASQDAGKLGDLASGDKLAKKHRKWLHSFMSSRNGVATRSVKRWASEASEELDKTTPGQPRATKVGRHTEPTLSFLQALQTQPPSGFNARRFAPLI</sequence>
<dbReference type="Proteomes" id="UP000799757">
    <property type="component" value="Unassembled WGS sequence"/>
</dbReference>
<evidence type="ECO:0000256" key="1">
    <source>
        <dbReference type="SAM" id="MobiDB-lite"/>
    </source>
</evidence>
<dbReference type="AlphaFoldDB" id="A0A6A6XC99"/>
<feature type="domain" description="DUF7223" evidence="2">
    <location>
        <begin position="1"/>
        <end position="70"/>
    </location>
</feature>
<feature type="compositionally biased region" description="Basic residues" evidence="1">
    <location>
        <begin position="89"/>
        <end position="113"/>
    </location>
</feature>
<dbReference type="Pfam" id="PF23865">
    <property type="entry name" value="DUF7223"/>
    <property type="match status" value="1"/>
</dbReference>
<feature type="compositionally biased region" description="Polar residues" evidence="1">
    <location>
        <begin position="278"/>
        <end position="299"/>
    </location>
</feature>